<proteinExistence type="predicted"/>
<evidence type="ECO:0000313" key="2">
    <source>
        <dbReference type="Proteomes" id="UP000266861"/>
    </source>
</evidence>
<protein>
    <submittedName>
        <fullName evidence="1">Uncharacterized protein</fullName>
    </submittedName>
</protein>
<name>A0A397IMT4_9GLOM</name>
<organism evidence="1 2">
    <name type="scientific">Diversispora epigaea</name>
    <dbReference type="NCBI Taxonomy" id="1348612"/>
    <lineage>
        <taxon>Eukaryota</taxon>
        <taxon>Fungi</taxon>
        <taxon>Fungi incertae sedis</taxon>
        <taxon>Mucoromycota</taxon>
        <taxon>Glomeromycotina</taxon>
        <taxon>Glomeromycetes</taxon>
        <taxon>Diversisporales</taxon>
        <taxon>Diversisporaceae</taxon>
        <taxon>Diversispora</taxon>
    </lineage>
</organism>
<dbReference type="Proteomes" id="UP000266861">
    <property type="component" value="Unassembled WGS sequence"/>
</dbReference>
<evidence type="ECO:0000313" key="1">
    <source>
        <dbReference type="EMBL" id="RHZ76142.1"/>
    </source>
</evidence>
<dbReference type="EMBL" id="PQFF01000190">
    <property type="protein sequence ID" value="RHZ76142.1"/>
    <property type="molecule type" value="Genomic_DNA"/>
</dbReference>
<dbReference type="AlphaFoldDB" id="A0A397IMT4"/>
<keyword evidence="2" id="KW-1185">Reference proteome</keyword>
<reference evidence="1 2" key="1">
    <citation type="submission" date="2018-08" db="EMBL/GenBank/DDBJ databases">
        <title>Genome and evolution of the arbuscular mycorrhizal fungus Diversispora epigaea (formerly Glomus versiforme) and its bacterial endosymbionts.</title>
        <authorList>
            <person name="Sun X."/>
            <person name="Fei Z."/>
            <person name="Harrison M."/>
        </authorList>
    </citation>
    <scope>NUCLEOTIDE SEQUENCE [LARGE SCALE GENOMIC DNA]</scope>
    <source>
        <strain evidence="1 2">IT104</strain>
    </source>
</reference>
<sequence>MVDMYTLANIGSGGNQIRLNTYENYGEYNTYSHKDWGFTENDNWNNQNGEKLQSILQEFIGKNINYVYCVTYQCVVIFHGGINYADQYEHTTQPPFKLRINELKPEDPDYEKIKKKSETILRTLEKSAKDWGFTENDNWNNQNGEKLQSILQEFIGKNINYVYCVTYQCVVIFHGGINYADQYEHTTQPPFKLRINELKPEDPDYEKIKKKSETILRTLEKSAV</sequence>
<accession>A0A397IMT4</accession>
<comment type="caution">
    <text evidence="1">The sequence shown here is derived from an EMBL/GenBank/DDBJ whole genome shotgun (WGS) entry which is preliminary data.</text>
</comment>
<gene>
    <name evidence="1" type="ORF">Glove_203g41</name>
</gene>